<dbReference type="Gene3D" id="3.40.630.30">
    <property type="match status" value="1"/>
</dbReference>
<dbReference type="GO" id="GO:0016410">
    <property type="term" value="F:N-acyltransferase activity"/>
    <property type="evidence" value="ECO:0007669"/>
    <property type="project" value="TreeGrafter"/>
</dbReference>
<protein>
    <submittedName>
        <fullName evidence="3">RimJ/RimL family protein N-acetyltransferase</fullName>
    </submittedName>
</protein>
<dbReference type="SUPFAM" id="SSF55729">
    <property type="entry name" value="Acyl-CoA N-acyltransferases (Nat)"/>
    <property type="match status" value="1"/>
</dbReference>
<accession>A0A560IF12</accession>
<dbReference type="PANTHER" id="PTHR31438">
    <property type="entry name" value="LYSINE N-ACYLTRANSFERASE C17G9.06C-RELATED"/>
    <property type="match status" value="1"/>
</dbReference>
<dbReference type="InterPro" id="IPR016181">
    <property type="entry name" value="Acyl_CoA_acyltransferase"/>
</dbReference>
<comment type="caution">
    <text evidence="3">The sequence shown here is derived from an EMBL/GenBank/DDBJ whole genome shotgun (WGS) entry which is preliminary data.</text>
</comment>
<sequence>MTGDPTIPPISGTAPRCLWEGDTLVVKAGGAIRQRWVLEQTDGEPVLVFMHDGGGAGSRTVAALTALDGALTRAGDPAALRLSLPADLQAVLEAEGVLVTAPGGVVRVLAAALYQKPDLWLRGPGGSRHPQIHTLSHGRYHPRRPAKAPGVLYERRIPWLDRVLSFRLADMDRDLTRFHTWMNDPRVAAFWQEAGDIVQHRAYLENQLEDPHTLPLIASLDGAAFGYFEVYWAKENHIGAFYDAHDYDRGWHVLIGDENIRGKAYVSAWLPSLVHFMFLDDVRTQRIVGEPRADHHQQIRNLDRSGFAKVKEFNFPHKRALLVMLLRERFFGDRLWLPRADPAPKAGA</sequence>
<comment type="pathway">
    <text evidence="1">Siderophore biosynthesis.</text>
</comment>
<dbReference type="GO" id="GO:0019290">
    <property type="term" value="P:siderophore biosynthetic process"/>
    <property type="evidence" value="ECO:0007669"/>
    <property type="project" value="InterPro"/>
</dbReference>
<evidence type="ECO:0000259" key="2">
    <source>
        <dbReference type="SMART" id="SM01006"/>
    </source>
</evidence>
<reference evidence="3 4" key="1">
    <citation type="submission" date="2019-06" db="EMBL/GenBank/DDBJ databases">
        <title>Genomic Encyclopedia of Type Strains, Phase IV (KMG-V): Genome sequencing to study the core and pangenomes of soil and plant-associated prokaryotes.</title>
        <authorList>
            <person name="Whitman W."/>
        </authorList>
    </citation>
    <scope>NUCLEOTIDE SEQUENCE [LARGE SCALE GENOMIC DNA]</scope>
    <source>
        <strain evidence="3 4">BR 11140</strain>
    </source>
</reference>
<dbReference type="InterPro" id="IPR019432">
    <property type="entry name" value="Acyltransferase_MbtK/IucB-like"/>
</dbReference>
<dbReference type="SMART" id="SM01006">
    <property type="entry name" value="AlcB"/>
    <property type="match status" value="1"/>
</dbReference>
<gene>
    <name evidence="3" type="ORF">FBZ92_11029</name>
</gene>
<feature type="domain" description="Acyltransferase MbtK/IucB-like conserved" evidence="2">
    <location>
        <begin position="167"/>
        <end position="214"/>
    </location>
</feature>
<evidence type="ECO:0000256" key="1">
    <source>
        <dbReference type="ARBA" id="ARBA00004924"/>
    </source>
</evidence>
<dbReference type="PANTHER" id="PTHR31438:SF1">
    <property type="entry name" value="LYSINE N-ACYLTRANSFERASE C17G9.06C-RELATED"/>
    <property type="match status" value="1"/>
</dbReference>
<name>A0A560IF12_9PROT</name>
<evidence type="ECO:0000313" key="4">
    <source>
        <dbReference type="Proteomes" id="UP000318050"/>
    </source>
</evidence>
<dbReference type="Proteomes" id="UP000318050">
    <property type="component" value="Unassembled WGS sequence"/>
</dbReference>
<dbReference type="AlphaFoldDB" id="A0A560IF12"/>
<proteinExistence type="predicted"/>
<dbReference type="EMBL" id="VITT01000010">
    <property type="protein sequence ID" value="TWB56609.1"/>
    <property type="molecule type" value="Genomic_DNA"/>
</dbReference>
<dbReference type="OrthoDB" id="9087497at2"/>
<evidence type="ECO:0000313" key="3">
    <source>
        <dbReference type="EMBL" id="TWB56609.1"/>
    </source>
</evidence>
<organism evidence="3 4">
    <name type="scientific">Nitrospirillum amazonense</name>
    <dbReference type="NCBI Taxonomy" id="28077"/>
    <lineage>
        <taxon>Bacteria</taxon>
        <taxon>Pseudomonadati</taxon>
        <taxon>Pseudomonadota</taxon>
        <taxon>Alphaproteobacteria</taxon>
        <taxon>Rhodospirillales</taxon>
        <taxon>Azospirillaceae</taxon>
        <taxon>Nitrospirillum</taxon>
    </lineage>
</organism>
<dbReference type="Pfam" id="PF13523">
    <property type="entry name" value="Acetyltransf_8"/>
    <property type="match status" value="1"/>
</dbReference>